<dbReference type="Proteomes" id="UP000708208">
    <property type="component" value="Unassembled WGS sequence"/>
</dbReference>
<feature type="domain" description="U3 small nucleolar RNA-associated protein 6 N-terminal" evidence="5">
    <location>
        <begin position="9"/>
        <end position="88"/>
    </location>
</feature>
<dbReference type="AlphaFoldDB" id="A0A8J2PN52"/>
<accession>A0A8J2PN52</accession>
<dbReference type="Pfam" id="PF24892">
    <property type="entry name" value="UTP6_C"/>
    <property type="match status" value="1"/>
</dbReference>
<dbReference type="GO" id="GO:0030515">
    <property type="term" value="F:snoRNA binding"/>
    <property type="evidence" value="ECO:0007669"/>
    <property type="project" value="InterPro"/>
</dbReference>
<protein>
    <recommendedName>
        <fullName evidence="9">U3 small nucleolar RNA-associated protein 6</fullName>
    </recommendedName>
</protein>
<dbReference type="InterPro" id="IPR003107">
    <property type="entry name" value="HAT"/>
</dbReference>
<dbReference type="GO" id="GO:0032040">
    <property type="term" value="C:small-subunit processome"/>
    <property type="evidence" value="ECO:0007669"/>
    <property type="project" value="TreeGrafter"/>
</dbReference>
<evidence type="ECO:0000256" key="2">
    <source>
        <dbReference type="ARBA" id="ARBA00022552"/>
    </source>
</evidence>
<feature type="domain" description="U3 small nucleolar RNA-associated protein 6 homolog C-terminal" evidence="6">
    <location>
        <begin position="297"/>
        <end position="462"/>
    </location>
</feature>
<sequence>MAEYVNRRMEDKISYLELLTLTELYKPQEVTELVQKISDHEYKIQRRERSLDDVLKYVQFQIQLLAEIQARREKMNYFHKTDQIEGAIRSQINSLFGVAAMRFHDRLDFWSARINFAKSQNWPSAVRKNFEQVTKLLGKKYPQLWIEASKYEWSLNPPKNIDAARKMLQLGLRDNPDSEALFISAFRLELEYVNVLVKRPKMLDQVLVGDSGDMIVNKLALAKAIYNAAKKQAKRSDQFHLKFFLALDDVHPAKSQYLMNEIKADAEADLSVRQENSLKKSLEPNIIEIEENVKTQFQNFQLFFSNLAEVKKSLTSAQLVDDPSFWTRLFHILSLKNFQIKTNDWFQLCMIPKRSEVIIELRLWVLNYYNLDYNSGLTKARKWYDKVHNIYPTSPRLHLAMVDVEMKNSPVDFQRIQQYFDTVILLHGKDSMDTWLAYIRFERKYRPRENNHSIIHARALRELNPTLQEPFRIALLKDSQNKI</sequence>
<comment type="subcellular location">
    <subcellularLocation>
        <location evidence="1">Nucleus</location>
        <location evidence="1">Nucleolus</location>
    </subcellularLocation>
</comment>
<evidence type="ECO:0000256" key="4">
    <source>
        <dbReference type="ARBA" id="ARBA00023242"/>
    </source>
</evidence>
<dbReference type="InterPro" id="IPR013949">
    <property type="entry name" value="Utp6"/>
</dbReference>
<dbReference type="PANTHER" id="PTHR23271">
    <property type="entry name" value="HEPATOCELLULAR CARCINOMA-ASSOCIATED ANTIGEN 66"/>
    <property type="match status" value="1"/>
</dbReference>
<keyword evidence="8" id="KW-1185">Reference proteome</keyword>
<evidence type="ECO:0000313" key="8">
    <source>
        <dbReference type="Proteomes" id="UP000708208"/>
    </source>
</evidence>
<evidence type="ECO:0000256" key="1">
    <source>
        <dbReference type="ARBA" id="ARBA00004604"/>
    </source>
</evidence>
<proteinExistence type="predicted"/>
<evidence type="ECO:0000259" key="5">
    <source>
        <dbReference type="Pfam" id="PF08640"/>
    </source>
</evidence>
<dbReference type="SMART" id="SM00386">
    <property type="entry name" value="HAT"/>
    <property type="match status" value="4"/>
</dbReference>
<name>A0A8J2PN52_9HEXA</name>
<keyword evidence="2" id="KW-0698">rRNA processing</keyword>
<dbReference type="Pfam" id="PF08640">
    <property type="entry name" value="U3_assoc_6"/>
    <property type="match status" value="1"/>
</dbReference>
<gene>
    <name evidence="7" type="ORF">AFUS01_LOCUS46356</name>
</gene>
<evidence type="ECO:0000256" key="3">
    <source>
        <dbReference type="ARBA" id="ARBA00022737"/>
    </source>
</evidence>
<dbReference type="OrthoDB" id="28112at2759"/>
<dbReference type="InterPro" id="IPR055347">
    <property type="entry name" value="UTP6_N"/>
</dbReference>
<dbReference type="EMBL" id="CAJVCH010571325">
    <property type="protein sequence ID" value="CAG7837208.1"/>
    <property type="molecule type" value="Genomic_DNA"/>
</dbReference>
<dbReference type="GO" id="GO:0034388">
    <property type="term" value="C:Pwp2p-containing subcomplex of 90S preribosome"/>
    <property type="evidence" value="ECO:0007669"/>
    <property type="project" value="TreeGrafter"/>
</dbReference>
<dbReference type="PANTHER" id="PTHR23271:SF1">
    <property type="entry name" value="U3 SMALL NUCLEOLAR RNA-ASSOCIATED PROTEIN 6 HOMOLOG"/>
    <property type="match status" value="1"/>
</dbReference>
<organism evidence="7 8">
    <name type="scientific">Allacma fusca</name>
    <dbReference type="NCBI Taxonomy" id="39272"/>
    <lineage>
        <taxon>Eukaryota</taxon>
        <taxon>Metazoa</taxon>
        <taxon>Ecdysozoa</taxon>
        <taxon>Arthropoda</taxon>
        <taxon>Hexapoda</taxon>
        <taxon>Collembola</taxon>
        <taxon>Symphypleona</taxon>
        <taxon>Sminthuridae</taxon>
        <taxon>Allacma</taxon>
    </lineage>
</organism>
<dbReference type="GO" id="GO:0000462">
    <property type="term" value="P:maturation of SSU-rRNA from tricistronic rRNA transcript (SSU-rRNA, 5.8S rRNA, LSU-rRNA)"/>
    <property type="evidence" value="ECO:0007669"/>
    <property type="project" value="InterPro"/>
</dbReference>
<dbReference type="InterPro" id="IPR056907">
    <property type="entry name" value="UTP6_C"/>
</dbReference>
<evidence type="ECO:0008006" key="9">
    <source>
        <dbReference type="Google" id="ProtNLM"/>
    </source>
</evidence>
<reference evidence="7" key="1">
    <citation type="submission" date="2021-06" db="EMBL/GenBank/DDBJ databases">
        <authorList>
            <person name="Hodson N. C."/>
            <person name="Mongue J. A."/>
            <person name="Jaron S. K."/>
        </authorList>
    </citation>
    <scope>NUCLEOTIDE SEQUENCE</scope>
</reference>
<keyword evidence="3" id="KW-0677">Repeat</keyword>
<keyword evidence="4" id="KW-0539">Nucleus</keyword>
<comment type="caution">
    <text evidence="7">The sequence shown here is derived from an EMBL/GenBank/DDBJ whole genome shotgun (WGS) entry which is preliminary data.</text>
</comment>
<evidence type="ECO:0000259" key="6">
    <source>
        <dbReference type="Pfam" id="PF24892"/>
    </source>
</evidence>
<evidence type="ECO:0000313" key="7">
    <source>
        <dbReference type="EMBL" id="CAG7837208.1"/>
    </source>
</evidence>